<organism evidence="2 3">
    <name type="scientific">Massilia oculi</name>
    <dbReference type="NCBI Taxonomy" id="945844"/>
    <lineage>
        <taxon>Bacteria</taxon>
        <taxon>Pseudomonadati</taxon>
        <taxon>Pseudomonadota</taxon>
        <taxon>Betaproteobacteria</taxon>
        <taxon>Burkholderiales</taxon>
        <taxon>Oxalobacteraceae</taxon>
        <taxon>Telluria group</taxon>
        <taxon>Massilia</taxon>
    </lineage>
</organism>
<keyword evidence="3" id="KW-1185">Reference proteome</keyword>
<dbReference type="Proteomes" id="UP000245820">
    <property type="component" value="Chromosome"/>
</dbReference>
<evidence type="ECO:0000313" key="3">
    <source>
        <dbReference type="Proteomes" id="UP000245820"/>
    </source>
</evidence>
<gene>
    <name evidence="2" type="ORF">DIR46_18740</name>
</gene>
<dbReference type="GO" id="GO:0004519">
    <property type="term" value="F:endonuclease activity"/>
    <property type="evidence" value="ECO:0007669"/>
    <property type="project" value="UniProtKB-KW"/>
</dbReference>
<dbReference type="EMBL" id="CP029343">
    <property type="protein sequence ID" value="AWL06267.1"/>
    <property type="molecule type" value="Genomic_DNA"/>
</dbReference>
<dbReference type="AlphaFoldDB" id="A0A2S2DLR3"/>
<keyword evidence="2" id="KW-0540">Nuclease</keyword>
<evidence type="ECO:0000259" key="1">
    <source>
        <dbReference type="Pfam" id="PF01844"/>
    </source>
</evidence>
<keyword evidence="2" id="KW-0378">Hydrolase</keyword>
<feature type="domain" description="HNH" evidence="1">
    <location>
        <begin position="31"/>
        <end position="77"/>
    </location>
</feature>
<evidence type="ECO:0000313" key="2">
    <source>
        <dbReference type="EMBL" id="AWL06267.1"/>
    </source>
</evidence>
<accession>A0A2S2DLR3</accession>
<dbReference type="Pfam" id="PF01844">
    <property type="entry name" value="HNH"/>
    <property type="match status" value="1"/>
</dbReference>
<name>A0A2S2DLR3_9BURK</name>
<sequence>MRPVTRVAAPNTYAKYQEAIGDLEDCFGYYCSYCERRFPALLAVEHVSPKSLDPLRETDWTNFLLGCVNCNSAKGNKPTNDQDFIWPDKDNTLMAIEYRAGGIVATSPTLAPRIKRKATSLINLVGLDRHPGQPKNKRPKDRDKRYLEREEKWKLAQIMRATLARNDNIDFRETLVHLAKESGFFSIWIDAFHDDPDMRRRLVEAHVGTAKDCFKGDWSLAARPGGKI</sequence>
<protein>
    <submittedName>
        <fullName evidence="2">HNH endonuclease</fullName>
    </submittedName>
</protein>
<dbReference type="GO" id="GO:0003676">
    <property type="term" value="F:nucleic acid binding"/>
    <property type="evidence" value="ECO:0007669"/>
    <property type="project" value="InterPro"/>
</dbReference>
<keyword evidence="2" id="KW-0255">Endonuclease</keyword>
<dbReference type="OrthoDB" id="4485927at2"/>
<dbReference type="GO" id="GO:0008270">
    <property type="term" value="F:zinc ion binding"/>
    <property type="evidence" value="ECO:0007669"/>
    <property type="project" value="InterPro"/>
</dbReference>
<dbReference type="Gene3D" id="1.10.30.50">
    <property type="match status" value="1"/>
</dbReference>
<dbReference type="InterPro" id="IPR002711">
    <property type="entry name" value="HNH"/>
</dbReference>
<reference evidence="2 3" key="1">
    <citation type="submission" date="2018-05" db="EMBL/GenBank/DDBJ databases">
        <title>Complete genome sequence of Massilia oculi sp. nov. CCUG 43427T (=DSM 26321T), the type strain of M. oculi, and comparison with genome sequences of other Massilia strains.</title>
        <authorList>
            <person name="Zhu B."/>
        </authorList>
    </citation>
    <scope>NUCLEOTIDE SEQUENCE [LARGE SCALE GENOMIC DNA]</scope>
    <source>
        <strain evidence="2 3">CCUG 43427</strain>
    </source>
</reference>
<dbReference type="KEGG" id="mtim:DIR46_18740"/>
<proteinExistence type="predicted"/>